<dbReference type="GO" id="GO:0016973">
    <property type="term" value="P:poly(A)+ mRNA export from nucleus"/>
    <property type="evidence" value="ECO:0007669"/>
    <property type="project" value="TreeGrafter"/>
</dbReference>
<keyword evidence="4" id="KW-0433">Leucine-rich repeat</keyword>
<feature type="region of interest" description="Disordered" evidence="9">
    <location>
        <begin position="82"/>
        <end position="115"/>
    </location>
</feature>
<dbReference type="EMBL" id="JH432201">
    <property type="status" value="NOT_ANNOTATED_CDS"/>
    <property type="molecule type" value="Genomic_DNA"/>
</dbReference>
<evidence type="ECO:0000313" key="13">
    <source>
        <dbReference type="Proteomes" id="UP000014500"/>
    </source>
</evidence>
<evidence type="ECO:0000256" key="1">
    <source>
        <dbReference type="ARBA" id="ARBA00004642"/>
    </source>
</evidence>
<feature type="domain" description="NTF2" evidence="10">
    <location>
        <begin position="384"/>
        <end position="540"/>
    </location>
</feature>
<evidence type="ECO:0000256" key="7">
    <source>
        <dbReference type="ARBA" id="ARBA00022884"/>
    </source>
</evidence>
<evidence type="ECO:0000259" key="11">
    <source>
        <dbReference type="PROSITE" id="PS51281"/>
    </source>
</evidence>
<reference evidence="12" key="2">
    <citation type="submission" date="2015-02" db="UniProtKB">
        <authorList>
            <consortium name="EnsemblMetazoa"/>
        </authorList>
    </citation>
    <scope>IDENTIFICATION</scope>
</reference>
<dbReference type="PROSITE" id="PS51450">
    <property type="entry name" value="LRR"/>
    <property type="match status" value="1"/>
</dbReference>
<dbReference type="PROSITE" id="PS50177">
    <property type="entry name" value="NTF2_DOMAIN"/>
    <property type="match status" value="1"/>
</dbReference>
<reference evidence="13" key="1">
    <citation type="submission" date="2011-05" db="EMBL/GenBank/DDBJ databases">
        <authorList>
            <person name="Richards S.R."/>
            <person name="Qu J."/>
            <person name="Jiang H."/>
            <person name="Jhangiani S.N."/>
            <person name="Agravi P."/>
            <person name="Goodspeed R."/>
            <person name="Gross S."/>
            <person name="Mandapat C."/>
            <person name="Jackson L."/>
            <person name="Mathew T."/>
            <person name="Pu L."/>
            <person name="Thornton R."/>
            <person name="Saada N."/>
            <person name="Wilczek-Boney K.B."/>
            <person name="Lee S."/>
            <person name="Kovar C."/>
            <person name="Wu Y."/>
            <person name="Scherer S.E."/>
            <person name="Worley K.C."/>
            <person name="Muzny D.M."/>
            <person name="Gibbs R."/>
        </authorList>
    </citation>
    <scope>NUCLEOTIDE SEQUENCE</scope>
    <source>
        <strain evidence="13">Brora</strain>
    </source>
</reference>
<dbReference type="GO" id="GO:0005635">
    <property type="term" value="C:nuclear envelope"/>
    <property type="evidence" value="ECO:0007669"/>
    <property type="project" value="UniProtKB-ARBA"/>
</dbReference>
<dbReference type="Proteomes" id="UP000014500">
    <property type="component" value="Unassembled WGS sequence"/>
</dbReference>
<dbReference type="InterPro" id="IPR030217">
    <property type="entry name" value="NXF_fam"/>
</dbReference>
<feature type="compositionally biased region" description="Basic and acidic residues" evidence="9">
    <location>
        <begin position="1"/>
        <end position="13"/>
    </location>
</feature>
<keyword evidence="5" id="KW-0677">Repeat</keyword>
<feature type="region of interest" description="Disordered" evidence="9">
    <location>
        <begin position="1"/>
        <end position="55"/>
    </location>
</feature>
<dbReference type="PhylomeDB" id="T1JGC8"/>
<dbReference type="InterPro" id="IPR009060">
    <property type="entry name" value="UBA-like_sf"/>
</dbReference>
<evidence type="ECO:0000256" key="3">
    <source>
        <dbReference type="ARBA" id="ARBA00022448"/>
    </source>
</evidence>
<sequence>MSDLKFRVSRDQGPRTTYYQHDDRDERIVKFKSNGNGGGRRRRRDNHLKQPDGRSAFYDEEGDVQMDADIEPSRKSRFVPYEARGGFSRGKNRRQQRRWGRGCNDGGYNQRNDRNSRSNSNWFRIVIPKGNIADKNTILKILAQKSQVPFIPFNFVYEGNYAIFHVEGRECAKAIERLNGEISFNGIKMTIKIYPSSQPPEVKLDDFILNKIKEVMSKRCNMDAKTLDLSSFVNDIDLKNNGIYISLNRQIVFSSIIELIEGNIPDLVSLNLTDNKLTSEQLRLLKKLKNIKCLLLGGNNLRSLNDLDSIKELSLEELVVSRNPLCDHNKDQAAFVSAVRQKFPKVVRLDGQELPPAYGFDVEPETILPTSQGNFFSDETVRGIVPQFLEQYFTFYDSGDRQNLLAAYHDQAVFSMSAVSFLKGGMSAGNTSSNQFQTTYIHESRNLLIVKPLSRRQKLLRQGKISIISYLCQLPKTQHDPMSFSIDVPHFSNSLLTVSCSGVFKEVDSKPGTPIRAFSRVFILVPQGAGFCIINEMLFVTHATSDQAKTAFKVPAPTPSPSPVPPSLTSAPSALDQEQMVLMFSQSSGMNIEWSTKCLQENDWDFHKSANVFQEYNTKGQIPPAAFIKSI</sequence>
<feature type="domain" description="TAP-C" evidence="11">
    <location>
        <begin position="575"/>
        <end position="630"/>
    </location>
</feature>
<evidence type="ECO:0000256" key="2">
    <source>
        <dbReference type="ARBA" id="ARBA00009285"/>
    </source>
</evidence>
<dbReference type="SUPFAM" id="SSF46934">
    <property type="entry name" value="UBA-like"/>
    <property type="match status" value="1"/>
</dbReference>
<dbReference type="PROSITE" id="PS51281">
    <property type="entry name" value="TAP_C"/>
    <property type="match status" value="1"/>
</dbReference>
<dbReference type="InterPro" id="IPR015245">
    <property type="entry name" value="Tap_RNA-bd"/>
</dbReference>
<protein>
    <recommendedName>
        <fullName evidence="14">NTF2 domain-containing protein</fullName>
    </recommendedName>
</protein>
<keyword evidence="8" id="KW-0539">Nucleus</keyword>
<dbReference type="InterPro" id="IPR032710">
    <property type="entry name" value="NTF2-like_dom_sf"/>
</dbReference>
<dbReference type="Pfam" id="PF22602">
    <property type="entry name" value="NXF_NTF2"/>
    <property type="match status" value="1"/>
</dbReference>
<dbReference type="FunFam" id="1.10.8.10:FF:000018">
    <property type="entry name" value="Nuclear RNA export factor 1"/>
    <property type="match status" value="1"/>
</dbReference>
<dbReference type="Pfam" id="PF09162">
    <property type="entry name" value="Tap-RNA_bind"/>
    <property type="match status" value="1"/>
</dbReference>
<dbReference type="GO" id="GO:0003723">
    <property type="term" value="F:RNA binding"/>
    <property type="evidence" value="ECO:0007669"/>
    <property type="project" value="UniProtKB-KW"/>
</dbReference>
<evidence type="ECO:0000256" key="9">
    <source>
        <dbReference type="SAM" id="MobiDB-lite"/>
    </source>
</evidence>
<dbReference type="AlphaFoldDB" id="T1JGC8"/>
<evidence type="ECO:0000256" key="4">
    <source>
        <dbReference type="ARBA" id="ARBA00022614"/>
    </source>
</evidence>
<dbReference type="Gene3D" id="3.10.450.50">
    <property type="match status" value="1"/>
</dbReference>
<dbReference type="InterPro" id="IPR012677">
    <property type="entry name" value="Nucleotide-bd_a/b_plait_sf"/>
</dbReference>
<evidence type="ECO:0000313" key="12">
    <source>
        <dbReference type="EnsemblMetazoa" id="SMAR012900-PA"/>
    </source>
</evidence>
<dbReference type="InterPro" id="IPR001611">
    <property type="entry name" value="Leu-rich_rpt"/>
</dbReference>
<evidence type="ECO:0000256" key="5">
    <source>
        <dbReference type="ARBA" id="ARBA00022737"/>
    </source>
</evidence>
<dbReference type="FunFam" id="3.10.450.50:FF:000004">
    <property type="entry name" value="Nuclear RNA export factor 1"/>
    <property type="match status" value="1"/>
</dbReference>
<dbReference type="InterPro" id="IPR002075">
    <property type="entry name" value="NTF2_dom"/>
</dbReference>
<keyword evidence="7" id="KW-0694">RNA-binding</keyword>
<dbReference type="SUPFAM" id="SSF52058">
    <property type="entry name" value="L domain-like"/>
    <property type="match status" value="1"/>
</dbReference>
<dbReference type="Gene3D" id="3.80.10.10">
    <property type="entry name" value="Ribonuclease Inhibitor"/>
    <property type="match status" value="1"/>
</dbReference>
<dbReference type="Gene3D" id="3.30.70.330">
    <property type="match status" value="1"/>
</dbReference>
<dbReference type="HOGENOM" id="CLU_011280_2_0_1"/>
<name>T1JGC8_STRMM</name>
<dbReference type="InterPro" id="IPR018222">
    <property type="entry name" value="Nuclear_transport_factor_2_euk"/>
</dbReference>
<evidence type="ECO:0000256" key="8">
    <source>
        <dbReference type="ARBA" id="ARBA00023242"/>
    </source>
</evidence>
<dbReference type="GO" id="GO:0005737">
    <property type="term" value="C:cytoplasm"/>
    <property type="evidence" value="ECO:0007669"/>
    <property type="project" value="InterPro"/>
</dbReference>
<dbReference type="GO" id="GO:0005654">
    <property type="term" value="C:nucleoplasm"/>
    <property type="evidence" value="ECO:0007669"/>
    <property type="project" value="UniProtKB-SubCell"/>
</dbReference>
<dbReference type="Pfam" id="PF24048">
    <property type="entry name" value="LRR_NXF1-5"/>
    <property type="match status" value="1"/>
</dbReference>
<proteinExistence type="inferred from homology"/>
<dbReference type="SMART" id="SM00804">
    <property type="entry name" value="TAP_C"/>
    <property type="match status" value="1"/>
</dbReference>
<feature type="compositionally biased region" description="Basic residues" evidence="9">
    <location>
        <begin position="90"/>
        <end position="100"/>
    </location>
</feature>
<dbReference type="SUPFAM" id="SSF54427">
    <property type="entry name" value="NTF2-like"/>
    <property type="match status" value="1"/>
</dbReference>
<dbReference type="InterPro" id="IPR032675">
    <property type="entry name" value="LRR_dom_sf"/>
</dbReference>
<comment type="similarity">
    <text evidence="2">Belongs to the NXF family.</text>
</comment>
<dbReference type="InterPro" id="IPR005637">
    <property type="entry name" value="TAP_C_dom"/>
</dbReference>
<feature type="compositionally biased region" description="Basic and acidic residues" evidence="9">
    <location>
        <begin position="20"/>
        <end position="29"/>
    </location>
</feature>
<dbReference type="EnsemblMetazoa" id="SMAR012900-RA">
    <property type="protein sequence ID" value="SMAR012900-PA"/>
    <property type="gene ID" value="SMAR012900"/>
</dbReference>
<dbReference type="InterPro" id="IPR057125">
    <property type="entry name" value="NXF1/2/3/5-like_LRR"/>
</dbReference>
<dbReference type="SUPFAM" id="SSF54928">
    <property type="entry name" value="RNA-binding domain, RBD"/>
    <property type="match status" value="1"/>
</dbReference>
<dbReference type="Pfam" id="PF03943">
    <property type="entry name" value="TAP_C"/>
    <property type="match status" value="1"/>
</dbReference>
<dbReference type="Gene3D" id="1.10.8.10">
    <property type="entry name" value="DNA helicase RuvA subunit, C-terminal domain"/>
    <property type="match status" value="1"/>
</dbReference>
<comment type="subcellular location">
    <subcellularLocation>
        <location evidence="1">Nucleus</location>
        <location evidence="1">Nucleoplasm</location>
    </subcellularLocation>
</comment>
<dbReference type="CDD" id="cd14342">
    <property type="entry name" value="UBA_TAP-C"/>
    <property type="match status" value="1"/>
</dbReference>
<dbReference type="PANTHER" id="PTHR10662">
    <property type="entry name" value="NUCLEAR RNA EXPORT FACTOR"/>
    <property type="match status" value="1"/>
</dbReference>
<evidence type="ECO:0000259" key="10">
    <source>
        <dbReference type="PROSITE" id="PS50177"/>
    </source>
</evidence>
<dbReference type="OMA" id="YGGHEAW"/>
<dbReference type="InterPro" id="IPR035979">
    <property type="entry name" value="RBD_domain_sf"/>
</dbReference>
<dbReference type="STRING" id="126957.T1JGC8"/>
<dbReference type="eggNOG" id="KOG3763">
    <property type="taxonomic scope" value="Eukaryota"/>
</dbReference>
<accession>T1JGC8</accession>
<dbReference type="PANTHER" id="PTHR10662:SF22">
    <property type="entry name" value="NUCLEAR RNA EXPORT FACTOR 1"/>
    <property type="match status" value="1"/>
</dbReference>
<organism evidence="12 13">
    <name type="scientific">Strigamia maritima</name>
    <name type="common">European centipede</name>
    <name type="synonym">Geophilus maritimus</name>
    <dbReference type="NCBI Taxonomy" id="126957"/>
    <lineage>
        <taxon>Eukaryota</taxon>
        <taxon>Metazoa</taxon>
        <taxon>Ecdysozoa</taxon>
        <taxon>Arthropoda</taxon>
        <taxon>Myriapoda</taxon>
        <taxon>Chilopoda</taxon>
        <taxon>Pleurostigmophora</taxon>
        <taxon>Geophilomorpha</taxon>
        <taxon>Linotaeniidae</taxon>
        <taxon>Strigamia</taxon>
    </lineage>
</organism>
<keyword evidence="3" id="KW-0813">Transport</keyword>
<evidence type="ECO:0000256" key="6">
    <source>
        <dbReference type="ARBA" id="ARBA00022816"/>
    </source>
</evidence>
<keyword evidence="6" id="KW-0509">mRNA transport</keyword>
<evidence type="ECO:0008006" key="14">
    <source>
        <dbReference type="Google" id="ProtNLM"/>
    </source>
</evidence>
<dbReference type="FunFam" id="3.80.10.10:FF:000384">
    <property type="entry name" value="Nuclear RNA export factor 1"/>
    <property type="match status" value="1"/>
</dbReference>
<keyword evidence="13" id="KW-1185">Reference proteome</keyword>